<dbReference type="OrthoDB" id="69311at2"/>
<dbReference type="RefSeq" id="WP_084048426.1">
    <property type="nucleotide sequence ID" value="NZ_FWWU01000009.1"/>
</dbReference>
<feature type="compositionally biased region" description="Basic residues" evidence="1">
    <location>
        <begin position="60"/>
        <end position="69"/>
    </location>
</feature>
<dbReference type="AlphaFoldDB" id="A0A1W1VCC8"/>
<evidence type="ECO:0000313" key="2">
    <source>
        <dbReference type="EMBL" id="SMB90624.1"/>
    </source>
</evidence>
<dbReference type="STRING" id="695939.SAMN00790413_00836"/>
<feature type="region of interest" description="Disordered" evidence="1">
    <location>
        <begin position="37"/>
        <end position="69"/>
    </location>
</feature>
<gene>
    <name evidence="2" type="ORF">SAMN00790413_00836</name>
</gene>
<proteinExistence type="predicted"/>
<dbReference type="Proteomes" id="UP000192582">
    <property type="component" value="Unassembled WGS sequence"/>
</dbReference>
<keyword evidence="3" id="KW-1185">Reference proteome</keyword>
<evidence type="ECO:0000313" key="3">
    <source>
        <dbReference type="Proteomes" id="UP000192582"/>
    </source>
</evidence>
<accession>A0A1W1VCC8</accession>
<sequence length="69" mass="7191">MPVRLLSQLGQGSVCEGGFTETYRGELAFVRASEATGAGGRMKKVVADTGPGATREPRAGRRSRGGLQP</sequence>
<organism evidence="2 3">
    <name type="scientific">Deinococcus hopiensis KR-140</name>
    <dbReference type="NCBI Taxonomy" id="695939"/>
    <lineage>
        <taxon>Bacteria</taxon>
        <taxon>Thermotogati</taxon>
        <taxon>Deinococcota</taxon>
        <taxon>Deinococci</taxon>
        <taxon>Deinococcales</taxon>
        <taxon>Deinococcaceae</taxon>
        <taxon>Deinococcus</taxon>
    </lineage>
</organism>
<protein>
    <submittedName>
        <fullName evidence="2">Uncharacterized protein</fullName>
    </submittedName>
</protein>
<evidence type="ECO:0000256" key="1">
    <source>
        <dbReference type="SAM" id="MobiDB-lite"/>
    </source>
</evidence>
<dbReference type="EMBL" id="FWWU01000009">
    <property type="protein sequence ID" value="SMB90624.1"/>
    <property type="molecule type" value="Genomic_DNA"/>
</dbReference>
<reference evidence="2 3" key="1">
    <citation type="submission" date="2017-04" db="EMBL/GenBank/DDBJ databases">
        <authorList>
            <person name="Afonso C.L."/>
            <person name="Miller P.J."/>
            <person name="Scott M.A."/>
            <person name="Spackman E."/>
            <person name="Goraichik I."/>
            <person name="Dimitrov K.M."/>
            <person name="Suarez D.L."/>
            <person name="Swayne D.E."/>
        </authorList>
    </citation>
    <scope>NUCLEOTIDE SEQUENCE [LARGE SCALE GENOMIC DNA]</scope>
    <source>
        <strain evidence="2 3">KR-140</strain>
    </source>
</reference>
<name>A0A1W1VCC8_9DEIO</name>